<dbReference type="PANTHER" id="PTHR43244">
    <property type="match status" value="1"/>
</dbReference>
<dbReference type="InterPro" id="IPR036661">
    <property type="entry name" value="Luciferase-like_sf"/>
</dbReference>
<gene>
    <name evidence="3" type="ORF">GCM10023320_02650</name>
</gene>
<comment type="caution">
    <text evidence="3">The sequence shown here is derived from an EMBL/GenBank/DDBJ whole genome shotgun (WGS) entry which is preliminary data.</text>
</comment>
<evidence type="ECO:0000256" key="1">
    <source>
        <dbReference type="ARBA" id="ARBA00023002"/>
    </source>
</evidence>
<dbReference type="InterPro" id="IPR050564">
    <property type="entry name" value="F420-G6PD/mer"/>
</dbReference>
<dbReference type="Pfam" id="PF00296">
    <property type="entry name" value="Bac_luciferase"/>
    <property type="match status" value="1"/>
</dbReference>
<dbReference type="Proteomes" id="UP001500804">
    <property type="component" value="Unassembled WGS sequence"/>
</dbReference>
<evidence type="ECO:0000313" key="3">
    <source>
        <dbReference type="EMBL" id="GAA5110661.1"/>
    </source>
</evidence>
<dbReference type="PANTHER" id="PTHR43244:SF1">
    <property type="entry name" value="5,10-METHYLENETETRAHYDROMETHANOPTERIN REDUCTASE"/>
    <property type="match status" value="1"/>
</dbReference>
<protein>
    <submittedName>
        <fullName evidence="3">LLM class flavin-dependent oxidoreductase</fullName>
    </submittedName>
</protein>
<dbReference type="InterPro" id="IPR011251">
    <property type="entry name" value="Luciferase-like_dom"/>
</dbReference>
<keyword evidence="1" id="KW-0560">Oxidoreductase</keyword>
<keyword evidence="4" id="KW-1185">Reference proteome</keyword>
<name>A0ABP9N8J1_9PSEU</name>
<accession>A0ABP9N8J1</accession>
<evidence type="ECO:0000259" key="2">
    <source>
        <dbReference type="Pfam" id="PF00296"/>
    </source>
</evidence>
<feature type="domain" description="Luciferase-like" evidence="2">
    <location>
        <begin position="16"/>
        <end position="231"/>
    </location>
</feature>
<dbReference type="SUPFAM" id="SSF51679">
    <property type="entry name" value="Bacterial luciferase-like"/>
    <property type="match status" value="1"/>
</dbReference>
<sequence>MIGPVTDPTIGVTFRPQSPPEELREVARSAEAAGIAQLWLWEDCFCEGGLSAATAALACTERLHVAVGLLPVPLRNPALAAMEIATVARMFPGRFHPGLGHGVLEWMEQVGARVPSPMTLLREYTTAVRDLLHGRTVDVEGRYVRLRDVALDWPPASPPPLLVGGRGPKTVGLAGEVADGVILDSVLSLDQVREGVAIAAAASRAAGRADEPFDTVVFVEVDAAAPDVAARIDESVATLAGIGAGTVVFQPTGEAPDPLPLIAACAKRG</sequence>
<reference evidence="4" key="1">
    <citation type="journal article" date="2019" name="Int. J. Syst. Evol. Microbiol.">
        <title>The Global Catalogue of Microorganisms (GCM) 10K type strain sequencing project: providing services to taxonomists for standard genome sequencing and annotation.</title>
        <authorList>
            <consortium name="The Broad Institute Genomics Platform"/>
            <consortium name="The Broad Institute Genome Sequencing Center for Infectious Disease"/>
            <person name="Wu L."/>
            <person name="Ma J."/>
        </authorList>
    </citation>
    <scope>NUCLEOTIDE SEQUENCE [LARGE SCALE GENOMIC DNA]</scope>
    <source>
        <strain evidence="4">JCM 18302</strain>
    </source>
</reference>
<proteinExistence type="predicted"/>
<dbReference type="Gene3D" id="3.20.20.30">
    <property type="entry name" value="Luciferase-like domain"/>
    <property type="match status" value="1"/>
</dbReference>
<dbReference type="EMBL" id="BAABJO010000001">
    <property type="protein sequence ID" value="GAA5110661.1"/>
    <property type="molecule type" value="Genomic_DNA"/>
</dbReference>
<evidence type="ECO:0000313" key="4">
    <source>
        <dbReference type="Proteomes" id="UP001500804"/>
    </source>
</evidence>
<organism evidence="3 4">
    <name type="scientific">Pseudonocardia adelaidensis</name>
    <dbReference type="NCBI Taxonomy" id="648754"/>
    <lineage>
        <taxon>Bacteria</taxon>
        <taxon>Bacillati</taxon>
        <taxon>Actinomycetota</taxon>
        <taxon>Actinomycetes</taxon>
        <taxon>Pseudonocardiales</taxon>
        <taxon>Pseudonocardiaceae</taxon>
        <taxon>Pseudonocardia</taxon>
    </lineage>
</organism>